<dbReference type="GO" id="GO:0005634">
    <property type="term" value="C:nucleus"/>
    <property type="evidence" value="ECO:0007669"/>
    <property type="project" value="UniProtKB-SubCell"/>
</dbReference>
<dbReference type="InterPro" id="IPR045123">
    <property type="entry name" value="METTL14-like"/>
</dbReference>
<keyword evidence="2" id="KW-0539">Nucleus</keyword>
<dbReference type="Proteomes" id="UP000094801">
    <property type="component" value="Unassembled WGS sequence"/>
</dbReference>
<reference evidence="6" key="1">
    <citation type="submission" date="2016-04" db="EMBL/GenBank/DDBJ databases">
        <title>Comparative genomics of biotechnologically important yeasts.</title>
        <authorList>
            <consortium name="DOE Joint Genome Institute"/>
            <person name="Riley R."/>
            <person name="Haridas S."/>
            <person name="Wolfe K.H."/>
            <person name="Lopes M.R."/>
            <person name="Hittinger C.T."/>
            <person name="Goker M."/>
            <person name="Salamov A."/>
            <person name="Wisecaver J."/>
            <person name="Long T.M."/>
            <person name="Aerts A.L."/>
            <person name="Barry K."/>
            <person name="Choi C."/>
            <person name="Clum A."/>
            <person name="Coughlan A.Y."/>
            <person name="Deshpande S."/>
            <person name="Douglass A.P."/>
            <person name="Hanson S.J."/>
            <person name="Klenk H.-P."/>
            <person name="Labutti K."/>
            <person name="Lapidus A."/>
            <person name="Lindquist E."/>
            <person name="Lipzen A."/>
            <person name="Meier-Kolthoff J.P."/>
            <person name="Ohm R.A."/>
            <person name="Otillar R.P."/>
            <person name="Pangilinan J."/>
            <person name="Peng Y."/>
            <person name="Rokas A."/>
            <person name="Rosa C.A."/>
            <person name="Scheuner C."/>
            <person name="Sibirny A.A."/>
            <person name="Slot J.C."/>
            <person name="Stielow J.B."/>
            <person name="Sun H."/>
            <person name="Kurtzman C.P."/>
            <person name="Blackwell M."/>
            <person name="Grigoriev I.V."/>
            <person name="Jeffries T.W."/>
        </authorList>
    </citation>
    <scope>NUCLEOTIDE SEQUENCE [LARGE SCALE GENOMIC DNA]</scope>
    <source>
        <strain evidence="6">NRRL YB-2248</strain>
    </source>
</reference>
<evidence type="ECO:0000256" key="3">
    <source>
        <dbReference type="PROSITE-ProRule" id="PRU00489"/>
    </source>
</evidence>
<keyword evidence="6" id="KW-1185">Reference proteome</keyword>
<organism evidence="5 6">
    <name type="scientific">[Candida] arabinofermentans NRRL YB-2248</name>
    <dbReference type="NCBI Taxonomy" id="983967"/>
    <lineage>
        <taxon>Eukaryota</taxon>
        <taxon>Fungi</taxon>
        <taxon>Dikarya</taxon>
        <taxon>Ascomycota</taxon>
        <taxon>Saccharomycotina</taxon>
        <taxon>Pichiomycetes</taxon>
        <taxon>Pichiales</taxon>
        <taxon>Pichiaceae</taxon>
        <taxon>Ogataea</taxon>
        <taxon>Ogataea/Candida clade</taxon>
    </lineage>
</organism>
<feature type="region of interest" description="Disordered" evidence="4">
    <location>
        <begin position="1"/>
        <end position="23"/>
    </location>
</feature>
<accession>A0A1E4T5X4</accession>
<dbReference type="AlphaFoldDB" id="A0A1E4T5X4"/>
<dbReference type="OrthoDB" id="14833at2759"/>
<dbReference type="STRING" id="983967.A0A1E4T5X4"/>
<comment type="subcellular location">
    <subcellularLocation>
        <location evidence="1">Nucleus</location>
    </subcellularLocation>
</comment>
<dbReference type="Pfam" id="PF05063">
    <property type="entry name" value="MT-A70"/>
    <property type="match status" value="1"/>
</dbReference>
<dbReference type="PANTHER" id="PTHR13107:SF0">
    <property type="entry name" value="N6-ADENOSINE-METHYLTRANSFERASE NON-CATALYTIC SUBUNIT"/>
    <property type="match status" value="1"/>
</dbReference>
<dbReference type="GO" id="GO:0036396">
    <property type="term" value="C:RNA N6-methyladenosine methyltransferase complex"/>
    <property type="evidence" value="ECO:0007669"/>
    <property type="project" value="TreeGrafter"/>
</dbReference>
<dbReference type="PROSITE" id="PS51592">
    <property type="entry name" value="SAM_MTA70L_2"/>
    <property type="match status" value="1"/>
</dbReference>
<sequence>MNHSYSASYHTGKNNRNGSSGSYYEQVSQSHTITNPGDGHRLVATRASTRHYGMNQSNLSNNNNSNISNSSYRSYNNGSNNNAKKYATCFKNDYSNNYIHSGVLPVNYVRNAIQPVEGYPKLQRLIKLKQEQVKQYSTKAYGCRVKPENITGVLNSWIYKDSLQFDVIMIGALSENQLLFPLVSQLPIDKLCAKPGFLFIWASTQKIVELSKLLANSNLWTKKFRRSEELVFVPVDKNSPFYPSDSIIAEDQILEQMQWHCWMCITGTVRRSTDKDLIHCNINTDLSIENDTTRNSAVPSQIYQVAENFSTATRRLHIILSKTGLKHPVKLRPGWVIMSPDVLLDNFDPIKYKEEISRVGLNIPLDDEIEQLRPKSPY</sequence>
<evidence type="ECO:0000256" key="2">
    <source>
        <dbReference type="ARBA" id="ARBA00023242"/>
    </source>
</evidence>
<evidence type="ECO:0008006" key="7">
    <source>
        <dbReference type="Google" id="ProtNLM"/>
    </source>
</evidence>
<comment type="similarity">
    <text evidence="3">Belongs to the MT-A70-like family.</text>
</comment>
<dbReference type="InterPro" id="IPR007757">
    <property type="entry name" value="MT-A70-like"/>
</dbReference>
<name>A0A1E4T5X4_9ASCO</name>
<evidence type="ECO:0000256" key="4">
    <source>
        <dbReference type="SAM" id="MobiDB-lite"/>
    </source>
</evidence>
<protein>
    <recommendedName>
        <fullName evidence="7">Karyogamy protein KAR4</fullName>
    </recommendedName>
</protein>
<proteinExistence type="inferred from homology"/>
<dbReference type="PROSITE" id="PS51143">
    <property type="entry name" value="MT_A70"/>
    <property type="match status" value="1"/>
</dbReference>
<dbReference type="EMBL" id="KV453848">
    <property type="protein sequence ID" value="ODV87078.1"/>
    <property type="molecule type" value="Genomic_DNA"/>
</dbReference>
<evidence type="ECO:0000256" key="1">
    <source>
        <dbReference type="ARBA" id="ARBA00004123"/>
    </source>
</evidence>
<evidence type="ECO:0000313" key="6">
    <source>
        <dbReference type="Proteomes" id="UP000094801"/>
    </source>
</evidence>
<dbReference type="GO" id="GO:0003729">
    <property type="term" value="F:mRNA binding"/>
    <property type="evidence" value="ECO:0007669"/>
    <property type="project" value="TreeGrafter"/>
</dbReference>
<dbReference type="PANTHER" id="PTHR13107">
    <property type="entry name" value="N6-ADENOSINE-METHYLTRANSFERASE NON-CATALYTIC SUBUNIT"/>
    <property type="match status" value="1"/>
</dbReference>
<evidence type="ECO:0000313" key="5">
    <source>
        <dbReference type="EMBL" id="ODV87078.1"/>
    </source>
</evidence>
<gene>
    <name evidence="5" type="ORF">CANARDRAFT_194915</name>
</gene>